<feature type="binding site" evidence="4">
    <location>
        <position position="2"/>
    </location>
    <ligand>
        <name>Ni(2+)</name>
        <dbReference type="ChEBI" id="CHEBI:49786"/>
    </ligand>
</feature>
<dbReference type="RefSeq" id="WP_101679502.1">
    <property type="nucleotide sequence ID" value="NZ_CAMIHY010000044.1"/>
</dbReference>
<feature type="binding site" evidence="4">
    <location>
        <position position="87"/>
    </location>
    <ligand>
        <name>Zn(2+)</name>
        <dbReference type="ChEBI" id="CHEBI:29105"/>
    </ligand>
</feature>
<keyword evidence="3 4" id="KW-0862">Zinc</keyword>
<dbReference type="GO" id="GO:0051604">
    <property type="term" value="P:protein maturation"/>
    <property type="evidence" value="ECO:0007669"/>
    <property type="project" value="InterPro"/>
</dbReference>
<reference evidence="5" key="2">
    <citation type="submission" date="2023-10" db="EMBL/GenBank/DDBJ databases">
        <authorList>
            <person name="Choi B."/>
        </authorList>
    </citation>
    <scope>NUCLEOTIDE SEQUENCE</scope>
    <source>
        <strain evidence="5">UMB0763</strain>
    </source>
</reference>
<dbReference type="HAMAP" id="MF_00213">
    <property type="entry name" value="HypA_HybF"/>
    <property type="match status" value="1"/>
</dbReference>
<dbReference type="KEGG" id="cpyr:CYJ47_01745"/>
<feature type="binding site" evidence="4">
    <location>
        <position position="70"/>
    </location>
    <ligand>
        <name>Zn(2+)</name>
        <dbReference type="ChEBI" id="CHEBI:29105"/>
    </ligand>
</feature>
<comment type="similarity">
    <text evidence="4">Belongs to the HypA/HybF family.</text>
</comment>
<dbReference type="Gene3D" id="3.30.2320.80">
    <property type="match status" value="1"/>
</dbReference>
<comment type="function">
    <text evidence="4">Involved in the maturation of [NiFe] hydrogenases. Required for nickel insertion into the metal center of the hydrogenase.</text>
</comment>
<evidence type="ECO:0000256" key="1">
    <source>
        <dbReference type="ARBA" id="ARBA00022596"/>
    </source>
</evidence>
<accession>A0AAF0YVY8</accession>
<evidence type="ECO:0000256" key="4">
    <source>
        <dbReference type="HAMAP-Rule" id="MF_00213"/>
    </source>
</evidence>
<evidence type="ECO:0000256" key="2">
    <source>
        <dbReference type="ARBA" id="ARBA00022723"/>
    </source>
</evidence>
<evidence type="ECO:0000313" key="6">
    <source>
        <dbReference type="Proteomes" id="UP000234560"/>
    </source>
</evidence>
<sequence length="112" mass="12001">MHELSLLSGVVDAAVGAAGGREVRQVNLNVGMLSGAVPEILENTWPIAIEGTPLAGARLELTIIPATVFCPTCDCEREIDEFYALTCPECGTPTADMRHGREFQLTSIDVEK</sequence>
<evidence type="ECO:0000256" key="3">
    <source>
        <dbReference type="ARBA" id="ARBA00022833"/>
    </source>
</evidence>
<dbReference type="EMBL" id="CP136958">
    <property type="protein sequence ID" value="WOT02521.1"/>
    <property type="molecule type" value="Genomic_DNA"/>
</dbReference>
<dbReference type="Pfam" id="PF01155">
    <property type="entry name" value="HypA"/>
    <property type="match status" value="1"/>
</dbReference>
<dbReference type="PANTHER" id="PTHR34535:SF3">
    <property type="entry name" value="HYDROGENASE MATURATION FACTOR HYPA"/>
    <property type="match status" value="1"/>
</dbReference>
<reference evidence="5" key="1">
    <citation type="submission" date="2017-12" db="EMBL/GenBank/DDBJ databases">
        <authorList>
            <person name="Thomas-White K."/>
            <person name="Wolfe A.J."/>
        </authorList>
    </citation>
    <scope>NUCLEOTIDE SEQUENCE</scope>
    <source>
        <strain evidence="5">UMB0763</strain>
    </source>
</reference>
<keyword evidence="1 4" id="KW-0533">Nickel</keyword>
<dbReference type="PANTHER" id="PTHR34535">
    <property type="entry name" value="HYDROGENASE MATURATION FACTOR HYPA"/>
    <property type="match status" value="1"/>
</dbReference>
<dbReference type="Proteomes" id="UP000234560">
    <property type="component" value="Chromosome"/>
</dbReference>
<gene>
    <name evidence="4" type="primary">hypA</name>
    <name evidence="5" type="ORF">CYJ47_01745</name>
</gene>
<keyword evidence="2 4" id="KW-0479">Metal-binding</keyword>
<dbReference type="PIRSF" id="PIRSF004761">
    <property type="entry name" value="Hydrgn_mat_HypA"/>
    <property type="match status" value="1"/>
</dbReference>
<name>A0AAF0YVY8_9CORY</name>
<dbReference type="GO" id="GO:0016151">
    <property type="term" value="F:nickel cation binding"/>
    <property type="evidence" value="ECO:0007669"/>
    <property type="project" value="UniProtKB-UniRule"/>
</dbReference>
<dbReference type="InterPro" id="IPR000688">
    <property type="entry name" value="HypA/HybF"/>
</dbReference>
<protein>
    <recommendedName>
        <fullName evidence="4">Hydrogenase maturation factor HypA</fullName>
    </recommendedName>
</protein>
<proteinExistence type="inferred from homology"/>
<feature type="binding site" evidence="4">
    <location>
        <position position="90"/>
    </location>
    <ligand>
        <name>Zn(2+)</name>
        <dbReference type="ChEBI" id="CHEBI:29105"/>
    </ligand>
</feature>
<feature type="binding site" evidence="4">
    <location>
        <position position="73"/>
    </location>
    <ligand>
        <name>Zn(2+)</name>
        <dbReference type="ChEBI" id="CHEBI:29105"/>
    </ligand>
</feature>
<evidence type="ECO:0000313" key="5">
    <source>
        <dbReference type="EMBL" id="WOT02521.1"/>
    </source>
</evidence>
<dbReference type="AlphaFoldDB" id="A0AAF0YVY8"/>
<organism evidence="5 6">
    <name type="scientific">Corynebacterium pyruviciproducens</name>
    <dbReference type="NCBI Taxonomy" id="598660"/>
    <lineage>
        <taxon>Bacteria</taxon>
        <taxon>Bacillati</taxon>
        <taxon>Actinomycetota</taxon>
        <taxon>Actinomycetes</taxon>
        <taxon>Mycobacteriales</taxon>
        <taxon>Corynebacteriaceae</taxon>
        <taxon>Corynebacterium</taxon>
    </lineage>
</organism>
<dbReference type="GO" id="GO:0008270">
    <property type="term" value="F:zinc ion binding"/>
    <property type="evidence" value="ECO:0007669"/>
    <property type="project" value="UniProtKB-UniRule"/>
</dbReference>